<proteinExistence type="predicted"/>
<accession>A0A897NGU7</accession>
<organism evidence="1 2">
    <name type="scientific">Halapricum desulfuricans</name>
    <dbReference type="NCBI Taxonomy" id="2841257"/>
    <lineage>
        <taxon>Archaea</taxon>
        <taxon>Methanobacteriati</taxon>
        <taxon>Methanobacteriota</taxon>
        <taxon>Stenosarchaea group</taxon>
        <taxon>Halobacteria</taxon>
        <taxon>Halobacteriales</taxon>
        <taxon>Haloarculaceae</taxon>
        <taxon>Halapricum</taxon>
    </lineage>
</organism>
<evidence type="ECO:0000313" key="1">
    <source>
        <dbReference type="EMBL" id="QSG13670.1"/>
    </source>
</evidence>
<name>A0A897NGU7_9EURY</name>
<dbReference type="AlphaFoldDB" id="A0A897NGU7"/>
<dbReference type="InterPro" id="IPR055926">
    <property type="entry name" value="DUF7503"/>
</dbReference>
<dbReference type="Proteomes" id="UP000663292">
    <property type="component" value="Chromosome"/>
</dbReference>
<sequence>MQVAMSHPESEVKAFLAEHPKMIGVLFTTLLLLTQAGAAAAGAANVTYGP</sequence>
<reference evidence="1 2" key="1">
    <citation type="submission" date="2020-11" db="EMBL/GenBank/DDBJ databases">
        <title>Carbohydrate-dependent, anaerobic sulfur respiration: A novel catabolism in halophilic archaea.</title>
        <authorList>
            <person name="Sorokin D.Y."/>
            <person name="Messina E."/>
            <person name="Smedile F."/>
            <person name="La Cono V."/>
            <person name="Hallsworth J.E."/>
            <person name="Yakimov M.M."/>
        </authorList>
    </citation>
    <scope>NUCLEOTIDE SEQUENCE [LARGE SCALE GENOMIC DNA]</scope>
    <source>
        <strain evidence="1 2">HSR-Est</strain>
    </source>
</reference>
<gene>
    <name evidence="1" type="ORF">HSEST_0113</name>
</gene>
<protein>
    <submittedName>
        <fullName evidence="1">Uncharacterized protein</fullName>
    </submittedName>
</protein>
<evidence type="ECO:0000313" key="2">
    <source>
        <dbReference type="Proteomes" id="UP000663292"/>
    </source>
</evidence>
<keyword evidence="2" id="KW-1185">Reference proteome</keyword>
<dbReference type="EMBL" id="CP064791">
    <property type="protein sequence ID" value="QSG13670.1"/>
    <property type="molecule type" value="Genomic_DNA"/>
</dbReference>
<dbReference type="Pfam" id="PF24335">
    <property type="entry name" value="DUF7503"/>
    <property type="match status" value="1"/>
</dbReference>